<protein>
    <submittedName>
        <fullName evidence="2">Uncharacterized protein</fullName>
    </submittedName>
</protein>
<evidence type="ECO:0000313" key="2">
    <source>
        <dbReference type="EMBL" id="MFC5660980.1"/>
    </source>
</evidence>
<keyword evidence="3" id="KW-1185">Reference proteome</keyword>
<organism evidence="2 3">
    <name type="scientific">Streptomyces nogalater</name>
    <dbReference type="NCBI Taxonomy" id="38314"/>
    <lineage>
        <taxon>Bacteria</taxon>
        <taxon>Bacillati</taxon>
        <taxon>Actinomycetota</taxon>
        <taxon>Actinomycetes</taxon>
        <taxon>Kitasatosporales</taxon>
        <taxon>Streptomycetaceae</taxon>
        <taxon>Streptomyces</taxon>
    </lineage>
</organism>
<comment type="caution">
    <text evidence="2">The sequence shown here is derived from an EMBL/GenBank/DDBJ whole genome shotgun (WGS) entry which is preliminary data.</text>
</comment>
<accession>A0ABW0WTM0</accession>
<dbReference type="EMBL" id="JBHSOE010000128">
    <property type="protein sequence ID" value="MFC5660980.1"/>
    <property type="molecule type" value="Genomic_DNA"/>
</dbReference>
<dbReference type="SUPFAM" id="SSF51735">
    <property type="entry name" value="NAD(P)-binding Rossmann-fold domains"/>
    <property type="match status" value="1"/>
</dbReference>
<name>A0ABW0WTM0_STRNO</name>
<feature type="region of interest" description="Disordered" evidence="1">
    <location>
        <begin position="42"/>
        <end position="75"/>
    </location>
</feature>
<reference evidence="3" key="1">
    <citation type="journal article" date="2019" name="Int. J. Syst. Evol. Microbiol.">
        <title>The Global Catalogue of Microorganisms (GCM) 10K type strain sequencing project: providing services to taxonomists for standard genome sequencing and annotation.</title>
        <authorList>
            <consortium name="The Broad Institute Genomics Platform"/>
            <consortium name="The Broad Institute Genome Sequencing Center for Infectious Disease"/>
            <person name="Wu L."/>
            <person name="Ma J."/>
        </authorList>
    </citation>
    <scope>NUCLEOTIDE SEQUENCE [LARGE SCALE GENOMIC DNA]</scope>
    <source>
        <strain evidence="3">KCTC 5701</strain>
    </source>
</reference>
<evidence type="ECO:0000313" key="3">
    <source>
        <dbReference type="Proteomes" id="UP001596065"/>
    </source>
</evidence>
<dbReference type="Gene3D" id="3.40.50.720">
    <property type="entry name" value="NAD(P)-binding Rossmann-like Domain"/>
    <property type="match status" value="1"/>
</dbReference>
<gene>
    <name evidence="2" type="ORF">ACFP3J_36690</name>
</gene>
<dbReference type="Proteomes" id="UP001596065">
    <property type="component" value="Unassembled WGS sequence"/>
</dbReference>
<dbReference type="InterPro" id="IPR036291">
    <property type="entry name" value="NAD(P)-bd_dom_sf"/>
</dbReference>
<proteinExistence type="predicted"/>
<evidence type="ECO:0000256" key="1">
    <source>
        <dbReference type="SAM" id="MobiDB-lite"/>
    </source>
</evidence>
<sequence>MDITETGTLRPVLDDTITGFGRLDVVVNNAGYALAGPFESDLAGSLGPKAPSPSCPPARSARVALGTARPQGRPA</sequence>